<comment type="similarity">
    <text evidence="1">Belongs to the peptidase C59 family.</text>
</comment>
<evidence type="ECO:0000256" key="2">
    <source>
        <dbReference type="ARBA" id="ARBA00022801"/>
    </source>
</evidence>
<proteinExistence type="inferred from homology"/>
<dbReference type="SUPFAM" id="SSF56235">
    <property type="entry name" value="N-terminal nucleophile aminohydrolases (Ntn hydrolases)"/>
    <property type="match status" value="1"/>
</dbReference>
<dbReference type="Proteomes" id="UP000318053">
    <property type="component" value="Unassembled WGS sequence"/>
</dbReference>
<dbReference type="CDD" id="cd01902">
    <property type="entry name" value="Ntn_CGH"/>
    <property type="match status" value="1"/>
</dbReference>
<keyword evidence="3" id="KW-0732">Signal</keyword>
<dbReference type="EMBL" id="SJPK01000004">
    <property type="protein sequence ID" value="TWT67110.1"/>
    <property type="molecule type" value="Genomic_DNA"/>
</dbReference>
<evidence type="ECO:0000259" key="4">
    <source>
        <dbReference type="Pfam" id="PF02275"/>
    </source>
</evidence>
<reference evidence="5 6" key="1">
    <citation type="submission" date="2019-02" db="EMBL/GenBank/DDBJ databases">
        <title>Deep-cultivation of Planctomycetes and their phenomic and genomic characterization uncovers novel biology.</title>
        <authorList>
            <person name="Wiegand S."/>
            <person name="Jogler M."/>
            <person name="Boedeker C."/>
            <person name="Pinto D."/>
            <person name="Vollmers J."/>
            <person name="Rivas-Marin E."/>
            <person name="Kohn T."/>
            <person name="Peeters S.H."/>
            <person name="Heuer A."/>
            <person name="Rast P."/>
            <person name="Oberbeckmann S."/>
            <person name="Bunk B."/>
            <person name="Jeske O."/>
            <person name="Meyerdierks A."/>
            <person name="Storesund J.E."/>
            <person name="Kallscheuer N."/>
            <person name="Luecker S."/>
            <person name="Lage O.M."/>
            <person name="Pohl T."/>
            <person name="Merkel B.J."/>
            <person name="Hornburger P."/>
            <person name="Mueller R.-W."/>
            <person name="Bruemmer F."/>
            <person name="Labrenz M."/>
            <person name="Spormann A.M."/>
            <person name="Op Den Camp H."/>
            <person name="Overmann J."/>
            <person name="Amann R."/>
            <person name="Jetten M.S.M."/>
            <person name="Mascher T."/>
            <person name="Medema M.H."/>
            <person name="Devos D.P."/>
            <person name="Kaster A.-K."/>
            <person name="Ovreas L."/>
            <person name="Rohde M."/>
            <person name="Galperin M.Y."/>
            <person name="Jogler C."/>
        </authorList>
    </citation>
    <scope>NUCLEOTIDE SEQUENCE [LARGE SCALE GENOMIC DNA]</scope>
    <source>
        <strain evidence="5 6">CA85</strain>
    </source>
</reference>
<dbReference type="Gene3D" id="3.60.60.10">
    <property type="entry name" value="Penicillin V Acylase, Chain A"/>
    <property type="match status" value="1"/>
</dbReference>
<comment type="caution">
    <text evidence="5">The sequence shown here is derived from an EMBL/GenBank/DDBJ whole genome shotgun (WGS) entry which is preliminary data.</text>
</comment>
<sequence length="362" mass="39571" precursor="true">MEMNSTSPFHLSTVCCGLVFVLAVLSQSVMACTRAVYLGPEQTVITVRSMDWASDIGSNLWFFPRDMQRDGACGPDSIKWTSKYGSVVSTAFDAATADGMNEKGLVTSLLYLAESQYPQPSENETRKPICISVWAQYVLDQYATVAEAVEAIRKEPFYVVPVMSPDGHAGTVHLAISDPTGDSAIFEYVDGKLVIHHGREFQVMTNSPVYDQQLALNAYWEQIGGTVMLPGTNRAADRFARASFYIKAIPQTANMEKAIASCFGVIRNASVPLGITTPGQPNISSTRWRTVSDHKNLRYFFESTLSPSVFWINVGELDFDSEATVKKLTVSDGTIYSGNAAKNFVATPAFEFLPAEATGPTD</sequence>
<feature type="domain" description="Choloylglycine hydrolase/NAAA C-terminal" evidence="4">
    <location>
        <begin position="32"/>
        <end position="324"/>
    </location>
</feature>
<evidence type="ECO:0000313" key="6">
    <source>
        <dbReference type="Proteomes" id="UP000318053"/>
    </source>
</evidence>
<dbReference type="PANTHER" id="PTHR35527">
    <property type="entry name" value="CHOLOYLGLYCINE HYDROLASE"/>
    <property type="match status" value="1"/>
</dbReference>
<dbReference type="InterPro" id="IPR052193">
    <property type="entry name" value="Peptidase_C59"/>
</dbReference>
<keyword evidence="6" id="KW-1185">Reference proteome</keyword>
<evidence type="ECO:0000256" key="1">
    <source>
        <dbReference type="ARBA" id="ARBA00006625"/>
    </source>
</evidence>
<dbReference type="PANTHER" id="PTHR35527:SF2">
    <property type="entry name" value="HYDROLASE"/>
    <property type="match status" value="1"/>
</dbReference>
<organism evidence="5 6">
    <name type="scientific">Allorhodopirellula solitaria</name>
    <dbReference type="NCBI Taxonomy" id="2527987"/>
    <lineage>
        <taxon>Bacteria</taxon>
        <taxon>Pseudomonadati</taxon>
        <taxon>Planctomycetota</taxon>
        <taxon>Planctomycetia</taxon>
        <taxon>Pirellulales</taxon>
        <taxon>Pirellulaceae</taxon>
        <taxon>Allorhodopirellula</taxon>
    </lineage>
</organism>
<gene>
    <name evidence="5" type="ORF">CA85_19560</name>
</gene>
<protein>
    <submittedName>
        <fullName evidence="5">Penicillin acylase</fullName>
        <ecNumber evidence="5">3.5.1.11</ecNumber>
    </submittedName>
</protein>
<accession>A0A5C5XW26</accession>
<dbReference type="InterPro" id="IPR029132">
    <property type="entry name" value="CBAH/NAAA_C"/>
</dbReference>
<dbReference type="GO" id="GO:0008953">
    <property type="term" value="F:penicillin amidase activity"/>
    <property type="evidence" value="ECO:0007669"/>
    <property type="project" value="UniProtKB-EC"/>
</dbReference>
<keyword evidence="2 5" id="KW-0378">Hydrolase</keyword>
<dbReference type="Pfam" id="PF02275">
    <property type="entry name" value="CBAH"/>
    <property type="match status" value="1"/>
</dbReference>
<dbReference type="AlphaFoldDB" id="A0A5C5XW26"/>
<evidence type="ECO:0000313" key="5">
    <source>
        <dbReference type="EMBL" id="TWT67110.1"/>
    </source>
</evidence>
<feature type="chain" id="PRO_5022811159" evidence="3">
    <location>
        <begin position="32"/>
        <end position="362"/>
    </location>
</feature>
<dbReference type="InterPro" id="IPR029055">
    <property type="entry name" value="Ntn_hydrolases_N"/>
</dbReference>
<feature type="signal peptide" evidence="3">
    <location>
        <begin position="1"/>
        <end position="31"/>
    </location>
</feature>
<evidence type="ECO:0000256" key="3">
    <source>
        <dbReference type="SAM" id="SignalP"/>
    </source>
</evidence>
<dbReference type="EC" id="3.5.1.11" evidence="5"/>
<name>A0A5C5XW26_9BACT</name>